<reference evidence="6 7" key="1">
    <citation type="journal article" date="2013" name="Int. J. Syst. Evol. Microbiol.">
        <title>Celerinatantimonas yamalensis sp. nov., a cold-adapted diazotrophic bacterium from a cold permafrost brine.</title>
        <authorList>
            <person name="Shcherbakova V."/>
            <person name="Chuvilskaya N."/>
            <person name="Rivkina E."/>
            <person name="Demidov N."/>
            <person name="Uchaeva V."/>
            <person name="Suetin S."/>
            <person name="Suzina N."/>
            <person name="Gilichinsky D."/>
        </authorList>
    </citation>
    <scope>NUCLEOTIDE SEQUENCE [LARGE SCALE GENOMIC DNA]</scope>
    <source>
        <strain evidence="6 7">C7</strain>
    </source>
</reference>
<dbReference type="PANTHER" id="PTHR36504">
    <property type="entry name" value="LIPOPOLYSACCHARIDE EXPORT SYSTEM PROTEIN LPTA"/>
    <property type="match status" value="1"/>
</dbReference>
<organism evidence="6 7">
    <name type="scientific">Celerinatantimonas yamalensis</name>
    <dbReference type="NCBI Taxonomy" id="559956"/>
    <lineage>
        <taxon>Bacteria</taxon>
        <taxon>Pseudomonadati</taxon>
        <taxon>Pseudomonadota</taxon>
        <taxon>Gammaproteobacteria</taxon>
        <taxon>Celerinatantimonadaceae</taxon>
        <taxon>Celerinatantimonas</taxon>
    </lineage>
</organism>
<dbReference type="EMBL" id="JBEQCT010000010">
    <property type="protein sequence ID" value="MFM2486709.1"/>
    <property type="molecule type" value="Genomic_DNA"/>
</dbReference>
<evidence type="ECO:0000313" key="7">
    <source>
        <dbReference type="Proteomes" id="UP001629953"/>
    </source>
</evidence>
<feature type="signal peptide" evidence="4">
    <location>
        <begin position="1"/>
        <end position="20"/>
    </location>
</feature>
<evidence type="ECO:0000259" key="5">
    <source>
        <dbReference type="Pfam" id="PF03968"/>
    </source>
</evidence>
<comment type="caution">
    <text evidence="6">The sequence shown here is derived from an EMBL/GenBank/DDBJ whole genome shotgun (WGS) entry which is preliminary data.</text>
</comment>
<dbReference type="InterPro" id="IPR014340">
    <property type="entry name" value="LptA"/>
</dbReference>
<keyword evidence="7" id="KW-1185">Reference proteome</keyword>
<evidence type="ECO:0000256" key="2">
    <source>
        <dbReference type="ARBA" id="ARBA00022729"/>
    </source>
</evidence>
<protein>
    <recommendedName>
        <fullName evidence="4">Lipopolysaccharide export system protein LptA</fullName>
    </recommendedName>
</protein>
<dbReference type="Gene3D" id="2.60.450.10">
    <property type="entry name" value="Lipopolysaccharide (LPS) transport protein A like domain"/>
    <property type="match status" value="1"/>
</dbReference>
<proteinExistence type="inferred from homology"/>
<sequence precursor="true">MNKIKWIAFALLTFSASSQALESDYSQKIVVNADQQKVDIKDNRVTFFSHVIVTQGSIKLEADRVTVYGTGEKGSEVMIAEGKPAQFQQKMDSGQLMKGHANHVRYELKSRIVTLTGKAQLQQQDSLVKGDTIRYNIKTQEMVADGGKKGHVTTIFEPQQLQQTKKQ</sequence>
<dbReference type="NCBIfam" id="TIGR03002">
    <property type="entry name" value="outer_YhbN_LptA"/>
    <property type="match status" value="1"/>
</dbReference>
<feature type="domain" description="Organic solvent tolerance-like N-terminal" evidence="5">
    <location>
        <begin position="31"/>
        <end position="140"/>
    </location>
</feature>
<evidence type="ECO:0000256" key="4">
    <source>
        <dbReference type="HAMAP-Rule" id="MF_01914"/>
    </source>
</evidence>
<dbReference type="PANTHER" id="PTHR36504:SF1">
    <property type="entry name" value="LIPOPOLYSACCHARIDE EXPORT SYSTEM PROTEIN LPTA"/>
    <property type="match status" value="1"/>
</dbReference>
<dbReference type="RefSeq" id="WP_408625010.1">
    <property type="nucleotide sequence ID" value="NZ_JBEQCT010000010.1"/>
</dbReference>
<name>A0ABW9GAJ8_9GAMM</name>
<dbReference type="Pfam" id="PF03968">
    <property type="entry name" value="LptD_N"/>
    <property type="match status" value="1"/>
</dbReference>
<comment type="similarity">
    <text evidence="4">Belongs to the LptA family.</text>
</comment>
<feature type="chain" id="PRO_5044903340" description="Lipopolysaccharide export system protein LptA" evidence="4">
    <location>
        <begin position="21"/>
        <end position="167"/>
    </location>
</feature>
<comment type="subcellular location">
    <subcellularLocation>
        <location evidence="4">Periplasm</location>
    </subcellularLocation>
</comment>
<dbReference type="InterPro" id="IPR052037">
    <property type="entry name" value="LPS_export_LptA"/>
</dbReference>
<comment type="function">
    <text evidence="4">Involved in the assembly of lipopolysaccharide (LPS). Required for the translocation of LPS from the inner membrane to the outer membrane. May form a bridge between the inner membrane and the outer membrane, via interactions with LptC and LptD, thereby facilitating LPS transfer across the periplasm.</text>
</comment>
<evidence type="ECO:0000313" key="6">
    <source>
        <dbReference type="EMBL" id="MFM2486709.1"/>
    </source>
</evidence>
<gene>
    <name evidence="4 6" type="primary">lptA</name>
    <name evidence="6" type="ORF">ABUE30_16885</name>
</gene>
<keyword evidence="3 4" id="KW-0574">Periplasm</keyword>
<accession>A0ABW9GAJ8</accession>
<keyword evidence="1 4" id="KW-0813">Transport</keyword>
<evidence type="ECO:0000256" key="3">
    <source>
        <dbReference type="ARBA" id="ARBA00022764"/>
    </source>
</evidence>
<comment type="subunit">
    <text evidence="4">Component of the lipopolysaccharide transport and assembly complex.</text>
</comment>
<dbReference type="Proteomes" id="UP001629953">
    <property type="component" value="Unassembled WGS sequence"/>
</dbReference>
<dbReference type="HAMAP" id="MF_01914">
    <property type="entry name" value="LPS_assembly_LptA"/>
    <property type="match status" value="1"/>
</dbReference>
<keyword evidence="2 4" id="KW-0732">Signal</keyword>
<evidence type="ECO:0000256" key="1">
    <source>
        <dbReference type="ARBA" id="ARBA00022448"/>
    </source>
</evidence>
<dbReference type="InterPro" id="IPR005653">
    <property type="entry name" value="OstA-like_N"/>
</dbReference>